<keyword evidence="12 18" id="KW-1133">Transmembrane helix</keyword>
<feature type="domain" description="Cytochrome oxidase subunit II transmembrane region profile" evidence="20">
    <location>
        <begin position="1"/>
        <end position="93"/>
    </location>
</feature>
<evidence type="ECO:0000256" key="1">
    <source>
        <dbReference type="ARBA" id="ARBA00004448"/>
    </source>
</evidence>
<evidence type="ECO:0000313" key="22">
    <source>
        <dbReference type="EMBL" id="CAL24366.1"/>
    </source>
</evidence>
<dbReference type="EMBL" id="AM292603">
    <property type="protein sequence ID" value="CAL24366.1"/>
    <property type="molecule type" value="Genomic_DNA"/>
</dbReference>
<evidence type="ECO:0000256" key="9">
    <source>
        <dbReference type="ARBA" id="ARBA00022842"/>
    </source>
</evidence>
<dbReference type="CDD" id="cd13912">
    <property type="entry name" value="CcO_II_C"/>
    <property type="match status" value="1"/>
</dbReference>
<dbReference type="Pfam" id="PF00116">
    <property type="entry name" value="COX2"/>
    <property type="match status" value="1"/>
</dbReference>
<keyword evidence="13 17" id="KW-0186">Copper</keyword>
<evidence type="ECO:0000256" key="5">
    <source>
        <dbReference type="ARBA" id="ARBA00022660"/>
    </source>
</evidence>
<comment type="function">
    <text evidence="17">Component of the cytochrome c oxidase, the last enzyme in the mitochondrial electron transport chain which drives oxidative phosphorylation. The respiratory chain contains 3 multisubunit complexes succinate dehydrogenase (complex II, CII), ubiquinol-cytochrome c oxidoreductase (cytochrome b-c1 complex, complex III, CIII) and cytochrome c oxidase (complex IV, CIV), that cooperate to transfer electrons derived from NADH and succinate to molecular oxygen, creating an electrochemical gradient over the inner membrane that drives transmembrane transport and the ATP synthase. Cytochrome c oxidase is the component of the respiratory chain that catalyzes the reduction of oxygen to water. Electrons originating from reduced cytochrome c in the intermembrane space (IMS) are transferred via the dinuclear copper A center (CU(A)) of subunit 2 and heme A of subunit 1 to the active site in subunit 1, a binuclear center (BNC) formed by heme A3 and copper B (CU(B)). The BNC reduces molecular oxygen to 2 water molecules using 4 electrons from cytochrome c in the IMS and 4 protons from the mitochondrial matrix.</text>
</comment>
<dbReference type="FunFam" id="2.60.40.420:FF:000001">
    <property type="entry name" value="Cytochrome c oxidase subunit 2"/>
    <property type="match status" value="1"/>
</dbReference>
<feature type="transmembrane region" description="Helical" evidence="18">
    <location>
        <begin position="21"/>
        <end position="46"/>
    </location>
</feature>
<dbReference type="InterPro" id="IPR002429">
    <property type="entry name" value="CcO_II-like_C"/>
</dbReference>
<name>C6GCS0_CLALP</name>
<evidence type="ECO:0000256" key="13">
    <source>
        <dbReference type="ARBA" id="ARBA00023008"/>
    </source>
</evidence>
<feature type="transmembrane region" description="Helical" evidence="18">
    <location>
        <begin position="66"/>
        <end position="89"/>
    </location>
</feature>
<dbReference type="Pfam" id="PF02790">
    <property type="entry name" value="COX2_TM"/>
    <property type="match status" value="1"/>
</dbReference>
<evidence type="ECO:0000259" key="19">
    <source>
        <dbReference type="PROSITE" id="PS50857"/>
    </source>
</evidence>
<evidence type="ECO:0000256" key="15">
    <source>
        <dbReference type="ARBA" id="ARBA00023136"/>
    </source>
</evidence>
<proteinExistence type="inferred from homology"/>
<dbReference type="SUPFAM" id="SSF81464">
    <property type="entry name" value="Cytochrome c oxidase subunit II-like, transmembrane region"/>
    <property type="match status" value="1"/>
</dbReference>
<gene>
    <name evidence="21" type="primary">COX2</name>
    <name evidence="22" type="synonym">cox2</name>
</gene>
<comment type="similarity">
    <text evidence="2 17">Belongs to the cytochrome c oxidase subunit 2 family.</text>
</comment>
<dbReference type="InterPro" id="IPR034210">
    <property type="entry name" value="CcO_II_C"/>
</dbReference>
<comment type="catalytic activity">
    <reaction evidence="16">
        <text>4 Fe(II)-[cytochrome c] + O2 + 8 H(+)(in) = 4 Fe(III)-[cytochrome c] + 2 H2O + 4 H(+)(out)</text>
        <dbReference type="Rhea" id="RHEA:11436"/>
        <dbReference type="Rhea" id="RHEA-COMP:10350"/>
        <dbReference type="Rhea" id="RHEA-COMP:14399"/>
        <dbReference type="ChEBI" id="CHEBI:15377"/>
        <dbReference type="ChEBI" id="CHEBI:15378"/>
        <dbReference type="ChEBI" id="CHEBI:15379"/>
        <dbReference type="ChEBI" id="CHEBI:29033"/>
        <dbReference type="ChEBI" id="CHEBI:29034"/>
        <dbReference type="EC" id="7.1.1.9"/>
    </reaction>
    <physiologicalReaction direction="left-to-right" evidence="16">
        <dbReference type="Rhea" id="RHEA:11437"/>
    </physiologicalReaction>
</comment>
<evidence type="ECO:0000259" key="20">
    <source>
        <dbReference type="PROSITE" id="PS50999"/>
    </source>
</evidence>
<dbReference type="InterPro" id="IPR045187">
    <property type="entry name" value="CcO_II"/>
</dbReference>
<evidence type="ECO:0000256" key="7">
    <source>
        <dbReference type="ARBA" id="ARBA00022723"/>
    </source>
</evidence>
<dbReference type="GeneID" id="8097085"/>
<evidence type="ECO:0000256" key="12">
    <source>
        <dbReference type="ARBA" id="ARBA00022989"/>
    </source>
</evidence>
<dbReference type="PANTHER" id="PTHR22888:SF9">
    <property type="entry name" value="CYTOCHROME C OXIDASE SUBUNIT 2"/>
    <property type="match status" value="1"/>
</dbReference>
<reference evidence="21" key="2">
    <citation type="journal article" date="2010" name="Mol. Phylogenet. Evol.">
        <title>Erosion of phylogenetic signal in tunicate mitochondrial genomes on different levels of analysis.</title>
        <authorList>
            <person name="Stach T."/>
            <person name="Braband A."/>
            <person name="Podsiadlowski L."/>
        </authorList>
    </citation>
    <scope>NUCLEOTIDE SEQUENCE</scope>
</reference>
<dbReference type="GO" id="GO:0004129">
    <property type="term" value="F:cytochrome-c oxidase activity"/>
    <property type="evidence" value="ECO:0007669"/>
    <property type="project" value="UniProtKB-EC"/>
</dbReference>
<keyword evidence="15 17" id="KW-0472">Membrane</keyword>
<dbReference type="InterPro" id="IPR008972">
    <property type="entry name" value="Cupredoxin"/>
</dbReference>
<dbReference type="SUPFAM" id="SSF49503">
    <property type="entry name" value="Cupredoxins"/>
    <property type="match status" value="1"/>
</dbReference>
<keyword evidence="7 17" id="KW-0479">Metal-binding</keyword>
<geneLocation type="mitochondrion" evidence="21"/>
<evidence type="ECO:0000256" key="16">
    <source>
        <dbReference type="ARBA" id="ARBA00049512"/>
    </source>
</evidence>
<comment type="cofactor">
    <cofactor evidence="17">
        <name>Cu cation</name>
        <dbReference type="ChEBI" id="CHEBI:23378"/>
    </cofactor>
    <text evidence="17">Binds a copper A center.</text>
</comment>
<protein>
    <recommendedName>
        <fullName evidence="3 17">Cytochrome c oxidase subunit 2</fullName>
    </recommendedName>
</protein>
<dbReference type="InterPro" id="IPR036257">
    <property type="entry name" value="Cyt_c_oxidase_su2_TM_sf"/>
</dbReference>
<dbReference type="Gene3D" id="1.10.287.90">
    <property type="match status" value="1"/>
</dbReference>
<dbReference type="GO" id="GO:0005743">
    <property type="term" value="C:mitochondrial inner membrane"/>
    <property type="evidence" value="ECO:0007669"/>
    <property type="project" value="UniProtKB-SubCell"/>
</dbReference>
<dbReference type="InterPro" id="IPR011759">
    <property type="entry name" value="Cyt_c_oxidase_su2_TM_dom"/>
</dbReference>
<comment type="subcellular location">
    <subcellularLocation>
        <location evidence="1 17">Mitochondrion inner membrane</location>
        <topology evidence="1 17">Multi-pass membrane protein</topology>
    </subcellularLocation>
</comment>
<evidence type="ECO:0000256" key="3">
    <source>
        <dbReference type="ARBA" id="ARBA00015946"/>
    </source>
</evidence>
<evidence type="ECO:0000256" key="8">
    <source>
        <dbReference type="ARBA" id="ARBA00022792"/>
    </source>
</evidence>
<dbReference type="PROSITE" id="PS00078">
    <property type="entry name" value="COX2"/>
    <property type="match status" value="1"/>
</dbReference>
<keyword evidence="6 17" id="KW-0812">Transmembrane</keyword>
<organism evidence="21">
    <name type="scientific">Clavelina lepadiformis</name>
    <name type="common">Light-bulb sea squirt</name>
    <name type="synonym">Ascidia lepadiformis</name>
    <dbReference type="NCBI Taxonomy" id="159417"/>
    <lineage>
        <taxon>Eukaryota</taxon>
        <taxon>Metazoa</taxon>
        <taxon>Chordata</taxon>
        <taxon>Tunicata</taxon>
        <taxon>Ascidiacea</taxon>
        <taxon>Aplousobranchia</taxon>
        <taxon>Clavelinidae</taxon>
        <taxon>Clavelina</taxon>
    </lineage>
</organism>
<dbReference type="Gene3D" id="2.60.40.420">
    <property type="entry name" value="Cupredoxins - blue copper proteins"/>
    <property type="match status" value="1"/>
</dbReference>
<dbReference type="PROSITE" id="PS50999">
    <property type="entry name" value="COX2_TM"/>
    <property type="match status" value="1"/>
</dbReference>
<dbReference type="CTD" id="4513"/>
<dbReference type="GO" id="GO:0005507">
    <property type="term" value="F:copper ion binding"/>
    <property type="evidence" value="ECO:0007669"/>
    <property type="project" value="InterPro"/>
</dbReference>
<keyword evidence="14 17" id="KW-0496">Mitochondrion</keyword>
<evidence type="ECO:0000256" key="2">
    <source>
        <dbReference type="ARBA" id="ARBA00007866"/>
    </source>
</evidence>
<dbReference type="PANTHER" id="PTHR22888">
    <property type="entry name" value="CYTOCHROME C OXIDASE, SUBUNIT II"/>
    <property type="match status" value="1"/>
</dbReference>
<evidence type="ECO:0000256" key="4">
    <source>
        <dbReference type="ARBA" id="ARBA00022448"/>
    </source>
</evidence>
<sequence>MTTYSRMQFLDGANITSSGMIIFHDFAFSILMFILTFVIFMSFISLSTYKHMRLFKEYSFNMLEMIWTLFPALVLLALGVPSFLMMYFLEGELKGDLTVKAVGHQWFWSYEGNDLVSFDFDSYMKLDDSLSMGDNRVLEVDNSLVLPMMTKIRMIITSTDVLHSWALPSMCLKMDAIPGRLNTMNIISLYPGSFYGQCSEICGINHSFMPIHVEFVGWKDYIKNLTSM</sequence>
<keyword evidence="8 17" id="KW-0999">Mitochondrion inner membrane</keyword>
<dbReference type="EMBL" id="FJ839918">
    <property type="protein sequence ID" value="ACO40309.1"/>
    <property type="molecule type" value="Genomic_DNA"/>
</dbReference>
<evidence type="ECO:0000256" key="11">
    <source>
        <dbReference type="ARBA" id="ARBA00022982"/>
    </source>
</evidence>
<keyword evidence="5 17" id="KW-0679">Respiratory chain</keyword>
<feature type="domain" description="Cytochrome oxidase subunit II copper A binding" evidence="19">
    <location>
        <begin position="94"/>
        <end position="227"/>
    </location>
</feature>
<reference evidence="22" key="1">
    <citation type="journal article" date="2009" name="Mol. Biol. Evol.">
        <title>Hyper-variability of ascidian mitochondrial gene order: exposing the myth of deuterostome organelle genome stability.</title>
        <authorList>
            <person name="Gissi C."/>
            <person name="Pesole G."/>
            <person name="Mastrototaro F."/>
            <person name="Iannelli F."/>
            <person name="Guida V."/>
            <person name="Griggio F."/>
        </authorList>
    </citation>
    <scope>NUCLEOTIDE SEQUENCE</scope>
    <source>
        <tissue evidence="22">Siphon muscle</tissue>
    </source>
</reference>
<evidence type="ECO:0000256" key="6">
    <source>
        <dbReference type="ARBA" id="ARBA00022692"/>
    </source>
</evidence>
<evidence type="ECO:0000313" key="21">
    <source>
        <dbReference type="EMBL" id="ACO40309.1"/>
    </source>
</evidence>
<keyword evidence="4 17" id="KW-0813">Transport</keyword>
<dbReference type="InterPro" id="IPR001505">
    <property type="entry name" value="Copper_CuA"/>
</dbReference>
<keyword evidence="11 17" id="KW-0249">Electron transport</keyword>
<dbReference type="RefSeq" id="YP_002995738.1">
    <property type="nucleotide sequence ID" value="NC_012887.1"/>
</dbReference>
<dbReference type="GO" id="GO:0042773">
    <property type="term" value="P:ATP synthesis coupled electron transport"/>
    <property type="evidence" value="ECO:0007669"/>
    <property type="project" value="TreeGrafter"/>
</dbReference>
<evidence type="ECO:0000256" key="17">
    <source>
        <dbReference type="RuleBase" id="RU000457"/>
    </source>
</evidence>
<evidence type="ECO:0000256" key="10">
    <source>
        <dbReference type="ARBA" id="ARBA00022967"/>
    </source>
</evidence>
<dbReference type="PROSITE" id="PS50857">
    <property type="entry name" value="COX2_CUA"/>
    <property type="match status" value="1"/>
</dbReference>
<keyword evidence="9" id="KW-0460">Magnesium</keyword>
<dbReference type="AlphaFoldDB" id="C6GCS0"/>
<dbReference type="PRINTS" id="PR01166">
    <property type="entry name" value="CYCOXIDASEII"/>
</dbReference>
<keyword evidence="10" id="KW-1278">Translocase</keyword>
<evidence type="ECO:0000256" key="18">
    <source>
        <dbReference type="SAM" id="Phobius"/>
    </source>
</evidence>
<accession>C6GCS0</accession>
<evidence type="ECO:0000256" key="14">
    <source>
        <dbReference type="ARBA" id="ARBA00023128"/>
    </source>
</evidence>